<comment type="caution">
    <text evidence="1">The sequence shown here is derived from an EMBL/GenBank/DDBJ whole genome shotgun (WGS) entry which is preliminary data.</text>
</comment>
<evidence type="ECO:0000313" key="1">
    <source>
        <dbReference type="EMBL" id="MCT7373870.1"/>
    </source>
</evidence>
<protein>
    <recommendedName>
        <fullName evidence="3">ABM domain-containing protein</fullName>
    </recommendedName>
</protein>
<proteinExistence type="predicted"/>
<evidence type="ECO:0000313" key="2">
    <source>
        <dbReference type="Proteomes" id="UP001320831"/>
    </source>
</evidence>
<reference evidence="1 2" key="1">
    <citation type="submission" date="2022-09" db="EMBL/GenBank/DDBJ databases">
        <title>Chelativorans salina sp. nov., a novel slightly halophilic bacterium isolated from a saline lake sediment enrichment.</title>
        <authorList>
            <person name="Gao L."/>
            <person name="Fang B.-Z."/>
            <person name="Li W.-J."/>
        </authorList>
    </citation>
    <scope>NUCLEOTIDE SEQUENCE [LARGE SCALE GENOMIC DNA]</scope>
    <source>
        <strain evidence="1 2">EGI FJ00035</strain>
    </source>
</reference>
<organism evidence="1 2">
    <name type="scientific">Chelativorans salis</name>
    <dbReference type="NCBI Taxonomy" id="2978478"/>
    <lineage>
        <taxon>Bacteria</taxon>
        <taxon>Pseudomonadati</taxon>
        <taxon>Pseudomonadota</taxon>
        <taxon>Alphaproteobacteria</taxon>
        <taxon>Hyphomicrobiales</taxon>
        <taxon>Phyllobacteriaceae</taxon>
        <taxon>Chelativorans</taxon>
    </lineage>
</organism>
<sequence length="130" mass="14412">MSETIFYIDKSEVREGKLQQLKAAMGHLVAFLDENVPDAISYGIYLNEAEDQMTVIHAHPDSASLEHHMRIGAPEFAKFKDLVKLKSIQVYGRPSAKVRSLLDEKAKMLGDGGVAVFTLQSGFERFQAAA</sequence>
<keyword evidence="2" id="KW-1185">Reference proteome</keyword>
<name>A0ABT2LH49_9HYPH</name>
<evidence type="ECO:0008006" key="3">
    <source>
        <dbReference type="Google" id="ProtNLM"/>
    </source>
</evidence>
<dbReference type="RefSeq" id="WP_260900204.1">
    <property type="nucleotide sequence ID" value="NZ_JAOCZP010000001.1"/>
</dbReference>
<gene>
    <name evidence="1" type="ORF">N5A92_02295</name>
</gene>
<dbReference type="Proteomes" id="UP001320831">
    <property type="component" value="Unassembled WGS sequence"/>
</dbReference>
<dbReference type="EMBL" id="JAOCZP010000001">
    <property type="protein sequence ID" value="MCT7373870.1"/>
    <property type="molecule type" value="Genomic_DNA"/>
</dbReference>
<dbReference type="Gene3D" id="3.30.70.100">
    <property type="match status" value="1"/>
</dbReference>
<accession>A0ABT2LH49</accession>